<dbReference type="KEGG" id="mpz:Marpi_0401"/>
<accession>H2J4R0</accession>
<keyword evidence="5" id="KW-1185">Reference proteome</keyword>
<evidence type="ECO:0000259" key="3">
    <source>
        <dbReference type="Pfam" id="PF25043"/>
    </source>
</evidence>
<name>H2J4R0_MARPK</name>
<dbReference type="Proteomes" id="UP000007161">
    <property type="component" value="Chromosome"/>
</dbReference>
<keyword evidence="1" id="KW-0175">Coiled coil</keyword>
<dbReference type="Gene3D" id="3.40.50.410">
    <property type="entry name" value="von Willebrand factor, type A domain"/>
    <property type="match status" value="1"/>
</dbReference>
<evidence type="ECO:0000313" key="5">
    <source>
        <dbReference type="Proteomes" id="UP000007161"/>
    </source>
</evidence>
<dbReference type="HOGENOM" id="CLU_011744_1_2_0"/>
<dbReference type="RefSeq" id="WP_014295917.1">
    <property type="nucleotide sequence ID" value="NC_016751.1"/>
</dbReference>
<dbReference type="PANTHER" id="PTHR31373:SF27">
    <property type="entry name" value="TROVE DOMAIN-CONTAINING PROTEIN"/>
    <property type="match status" value="1"/>
</dbReference>
<dbReference type="Pfam" id="PF25043">
    <property type="entry name" value="DUF7788"/>
    <property type="match status" value="1"/>
</dbReference>
<dbReference type="EMBL" id="CP003257">
    <property type="protein sequence ID" value="AEX84845.1"/>
    <property type="molecule type" value="Genomic_DNA"/>
</dbReference>
<dbReference type="OrthoDB" id="9255585at2"/>
<dbReference type="InterPro" id="IPR058580">
    <property type="entry name" value="DUF2828"/>
</dbReference>
<sequence>MNKNFMEALKEEGNVYYTGNGALSLKNSGNSLVDFFYRCGILMNQPKRFEELFLNAFAEDKEKAIKILFYSRDVRGGQGVRRTFRHILKKLGNLYPEIAVQIIKYVPEYGRWDDLYAFVGTKVETEAFEFMYKQIIEDVKNYKDNKPISLLAKWLKSENTSSKHSVKLAKITRKYFKMDSKTYRKMLSELRKYIKIVERDMSENKWDNIEYEIVPSRAMKKYHRAFYKHDAERYEKYLEEVKNNKKKINAGTLYPHDIVKMVLKEENETAEMLWKNLPDYGIEEDAIAVVDTSGSMYGCGESLIPITVAVSLGIYFAERNKGKFKNYFITFSEKPELPEIKGETLYEKVQTLSQAYWDANTNIIKVFELILETAKKGGYTIEDIPEKIYIISDMQFDMAVSDNSKTNFEAIKEMYEKAGYPMPQLIFWNVSSYGNDVPVKFDENGTALISGYNPVILKYILTGKDINPYEIMENVINSERYKNIHIN</sequence>
<reference evidence="5" key="2">
    <citation type="submission" date="2012-01" db="EMBL/GenBank/DDBJ databases">
        <title>Complete sequence of chromosome of Marinitoga piezophila KA3.</title>
        <authorList>
            <person name="Lucas S."/>
            <person name="Han J."/>
            <person name="Lapidus A."/>
            <person name="Cheng J.-F."/>
            <person name="Goodwin L."/>
            <person name="Pitluck S."/>
            <person name="Peters L."/>
            <person name="Mikhailova N."/>
            <person name="Teshima H."/>
            <person name="Detter J.C."/>
            <person name="Han C."/>
            <person name="Tapia R."/>
            <person name="Land M."/>
            <person name="Hauser L."/>
            <person name="Kyrpides N."/>
            <person name="Ivanova N."/>
            <person name="Pagani I."/>
            <person name="Jebbar M."/>
            <person name="Vannier P."/>
            <person name="Oger P."/>
            <person name="Cario A."/>
            <person name="Bartlett D."/>
            <person name="Noll K.M."/>
            <person name="Woyke T."/>
        </authorList>
    </citation>
    <scope>NUCLEOTIDE SEQUENCE [LARGE SCALE GENOMIC DNA]</scope>
    <source>
        <strain evidence="5">DSM 14283 / JCM 11233 / KA3</strain>
    </source>
</reference>
<dbReference type="AlphaFoldDB" id="H2J4R0"/>
<evidence type="ECO:0000259" key="2">
    <source>
        <dbReference type="Pfam" id="PF11443"/>
    </source>
</evidence>
<proteinExistence type="predicted"/>
<feature type="domain" description="DUF2828" evidence="2">
    <location>
        <begin position="151"/>
        <end position="272"/>
    </location>
</feature>
<dbReference type="PANTHER" id="PTHR31373">
    <property type="entry name" value="OS06G0652100 PROTEIN"/>
    <property type="match status" value="1"/>
</dbReference>
<dbReference type="InterPro" id="IPR056690">
    <property type="entry name" value="DUF7788"/>
</dbReference>
<dbReference type="eggNOG" id="COG2304">
    <property type="taxonomic scope" value="Bacteria"/>
</dbReference>
<feature type="domain" description="DUF7788" evidence="3">
    <location>
        <begin position="285"/>
        <end position="470"/>
    </location>
</feature>
<dbReference type="InterPro" id="IPR011205">
    <property type="entry name" value="UCP015417_vWA"/>
</dbReference>
<protein>
    <submittedName>
        <fullName evidence="4">Uncharacterized protein containing a von Willebrand factor type A (VWA) domain</fullName>
    </submittedName>
</protein>
<organism evidence="4 5">
    <name type="scientific">Marinitoga piezophila (strain DSM 14283 / JCM 11233 / KA3)</name>
    <dbReference type="NCBI Taxonomy" id="443254"/>
    <lineage>
        <taxon>Bacteria</taxon>
        <taxon>Thermotogati</taxon>
        <taxon>Thermotogota</taxon>
        <taxon>Thermotogae</taxon>
        <taxon>Petrotogales</taxon>
        <taxon>Petrotogaceae</taxon>
        <taxon>Marinitoga</taxon>
    </lineage>
</organism>
<dbReference type="SUPFAM" id="SSF53300">
    <property type="entry name" value="vWA-like"/>
    <property type="match status" value="1"/>
</dbReference>
<evidence type="ECO:0000256" key="1">
    <source>
        <dbReference type="SAM" id="Coils"/>
    </source>
</evidence>
<feature type="coiled-coil region" evidence="1">
    <location>
        <begin position="224"/>
        <end position="251"/>
    </location>
</feature>
<feature type="domain" description="DUF2828" evidence="2">
    <location>
        <begin position="18"/>
        <end position="127"/>
    </location>
</feature>
<evidence type="ECO:0000313" key="4">
    <source>
        <dbReference type="EMBL" id="AEX84845.1"/>
    </source>
</evidence>
<dbReference type="InterPro" id="IPR036465">
    <property type="entry name" value="vWFA_dom_sf"/>
</dbReference>
<dbReference type="Pfam" id="PF11443">
    <property type="entry name" value="DUF2828"/>
    <property type="match status" value="2"/>
</dbReference>
<gene>
    <name evidence="4" type="ordered locus">Marpi_0401</name>
</gene>
<reference evidence="4 5" key="1">
    <citation type="journal article" date="2012" name="J. Bacteriol.">
        <title>Complete Genome Sequence of the Thermophilic, Piezophilic, Heterotrophic Bacterium Marinitoga piezophila KA3.</title>
        <authorList>
            <person name="Lucas S."/>
            <person name="Han J."/>
            <person name="Lapidus A."/>
            <person name="Cheng J.F."/>
            <person name="Goodwin L.A."/>
            <person name="Pitluck S."/>
            <person name="Peters L."/>
            <person name="Mikhailova N."/>
            <person name="Teshima H."/>
            <person name="Detter J.C."/>
            <person name="Han C."/>
            <person name="Tapia R."/>
            <person name="Land M."/>
            <person name="Hauser L."/>
            <person name="Kyrpides N.C."/>
            <person name="Ivanova N."/>
            <person name="Pagani I."/>
            <person name="Vannier P."/>
            <person name="Oger P."/>
            <person name="Bartlett D.H."/>
            <person name="Noll K.M."/>
            <person name="Woyke T."/>
            <person name="Jebbar M."/>
        </authorList>
    </citation>
    <scope>NUCLEOTIDE SEQUENCE [LARGE SCALE GENOMIC DNA]</scope>
    <source>
        <strain evidence="5">DSM 14283 / JCM 11233 / KA3</strain>
    </source>
</reference>